<dbReference type="OrthoDB" id="6197493at2"/>
<feature type="signal peptide" evidence="3">
    <location>
        <begin position="1"/>
        <end position="30"/>
    </location>
</feature>
<feature type="chain" id="PRO_5020803948" description="Thrombospondin" evidence="3">
    <location>
        <begin position="31"/>
        <end position="262"/>
    </location>
</feature>
<dbReference type="SUPFAM" id="SSF103647">
    <property type="entry name" value="TSP type-3 repeat"/>
    <property type="match status" value="1"/>
</dbReference>
<organism evidence="4 5">
    <name type="scientific">Nocardioides zhouii</name>
    <dbReference type="NCBI Taxonomy" id="1168729"/>
    <lineage>
        <taxon>Bacteria</taxon>
        <taxon>Bacillati</taxon>
        <taxon>Actinomycetota</taxon>
        <taxon>Actinomycetes</taxon>
        <taxon>Propionibacteriales</taxon>
        <taxon>Nocardioidaceae</taxon>
        <taxon>Nocardioides</taxon>
    </lineage>
</organism>
<feature type="compositionally biased region" description="Acidic residues" evidence="2">
    <location>
        <begin position="68"/>
        <end position="78"/>
    </location>
</feature>
<dbReference type="EMBL" id="SDWV01000019">
    <property type="protein sequence ID" value="RYC05863.1"/>
    <property type="molecule type" value="Genomic_DNA"/>
</dbReference>
<keyword evidence="1 3" id="KW-0732">Signal</keyword>
<sequence>MGQQLGSRVFIGVALAVVAALGITQPGASAESPAAVADGTLEPNLPQYPTVCPKPTEAGADAPQDPCEPYEPDSDGDGWYDYQDNCPSTYNVGQEDADQDGIGDVCDPTPTGEPTTPPTTEPTTTAPPTTAPPTTTPTTQPPVAPTATPTTPAPTTVPQPTPVPGCTSSCAYVRQVELQVTTKKLRGAISSQAVGCRAGATVTLWRQKKGADRRLVVLTSKTTGTFRTSRPTRVGRYYVTVASPEQPLCAPARSSAVRVKRS</sequence>
<dbReference type="Gene3D" id="4.10.1080.10">
    <property type="entry name" value="TSP type-3 repeat"/>
    <property type="match status" value="1"/>
</dbReference>
<dbReference type="GO" id="GO:0007155">
    <property type="term" value="P:cell adhesion"/>
    <property type="evidence" value="ECO:0007669"/>
    <property type="project" value="InterPro"/>
</dbReference>
<accession>A0A4Q2SL16</accession>
<evidence type="ECO:0000313" key="5">
    <source>
        <dbReference type="Proteomes" id="UP000291101"/>
    </source>
</evidence>
<evidence type="ECO:0000256" key="3">
    <source>
        <dbReference type="SAM" id="SignalP"/>
    </source>
</evidence>
<feature type="region of interest" description="Disordered" evidence="2">
    <location>
        <begin position="38"/>
        <end position="163"/>
    </location>
</feature>
<evidence type="ECO:0000256" key="1">
    <source>
        <dbReference type="ARBA" id="ARBA00022729"/>
    </source>
</evidence>
<dbReference type="Pfam" id="PF02412">
    <property type="entry name" value="TSP_3"/>
    <property type="match status" value="2"/>
</dbReference>
<keyword evidence="5" id="KW-1185">Reference proteome</keyword>
<dbReference type="InterPro" id="IPR028974">
    <property type="entry name" value="TSP_type-3_rpt"/>
</dbReference>
<evidence type="ECO:0000313" key="4">
    <source>
        <dbReference type="EMBL" id="RYC05863.1"/>
    </source>
</evidence>
<feature type="compositionally biased region" description="Pro residues" evidence="2">
    <location>
        <begin position="129"/>
        <end position="144"/>
    </location>
</feature>
<reference evidence="4 5" key="1">
    <citation type="submission" date="2019-01" db="EMBL/GenBank/DDBJ databases">
        <title>Novel species of Nocardioides.</title>
        <authorList>
            <person name="Liu Q."/>
            <person name="X Y.-H."/>
        </authorList>
    </citation>
    <scope>NUCLEOTIDE SEQUENCE [LARGE SCALE GENOMIC DNA]</scope>
    <source>
        <strain evidence="4 5">HLT2-9</strain>
    </source>
</reference>
<proteinExistence type="predicted"/>
<evidence type="ECO:0008006" key="6">
    <source>
        <dbReference type="Google" id="ProtNLM"/>
    </source>
</evidence>
<dbReference type="GO" id="GO:0005509">
    <property type="term" value="F:calcium ion binding"/>
    <property type="evidence" value="ECO:0007669"/>
    <property type="project" value="InterPro"/>
</dbReference>
<protein>
    <recommendedName>
        <fullName evidence="6">Thrombospondin</fullName>
    </recommendedName>
</protein>
<gene>
    <name evidence="4" type="ORF">EUA94_16540</name>
</gene>
<name>A0A4Q2SL16_9ACTN</name>
<dbReference type="InterPro" id="IPR003367">
    <property type="entry name" value="Thrombospondin_3-like_rpt"/>
</dbReference>
<feature type="compositionally biased region" description="Pro residues" evidence="2">
    <location>
        <begin position="151"/>
        <end position="163"/>
    </location>
</feature>
<dbReference type="RefSeq" id="WP_129427999.1">
    <property type="nucleotide sequence ID" value="NZ_SDWV01000019.1"/>
</dbReference>
<comment type="caution">
    <text evidence="4">The sequence shown here is derived from an EMBL/GenBank/DDBJ whole genome shotgun (WGS) entry which is preliminary data.</text>
</comment>
<dbReference type="Proteomes" id="UP000291101">
    <property type="component" value="Unassembled WGS sequence"/>
</dbReference>
<dbReference type="AlphaFoldDB" id="A0A4Q2SL16"/>
<evidence type="ECO:0000256" key="2">
    <source>
        <dbReference type="SAM" id="MobiDB-lite"/>
    </source>
</evidence>